<sequence length="183" mass="20801">MQWNGRRCTWQARGVTDAPERPEPSKVGTEREQLTGFLDHQRATVVWKASGLTDEQARQKLVPSELTTIAGLLAHLTWVEQYWFGVVLDSLPDTWREAFEADQDAEFRVADRTPVSQLIAGYEAECERSREVAAKLDLDQEMATPRGHPITPRWVLMHMIEETARHAGHLDLLRELTDGLTGQ</sequence>
<name>A0A1I1AK28_9PSEU</name>
<dbReference type="Proteomes" id="UP000243799">
    <property type="component" value="Unassembled WGS sequence"/>
</dbReference>
<reference evidence="2" key="1">
    <citation type="submission" date="2016-10" db="EMBL/GenBank/DDBJ databases">
        <authorList>
            <person name="Varghese N."/>
            <person name="Submissions S."/>
        </authorList>
    </citation>
    <scope>NUCLEOTIDE SEQUENCE [LARGE SCALE GENOMIC DNA]</scope>
    <source>
        <strain evidence="2">CGMCC 4.3568</strain>
    </source>
</reference>
<dbReference type="AlphaFoldDB" id="A0A1I1AK28"/>
<dbReference type="STRING" id="490629.SAMN05216266_109249"/>
<evidence type="ECO:0000313" key="2">
    <source>
        <dbReference type="Proteomes" id="UP000243799"/>
    </source>
</evidence>
<dbReference type="InterPro" id="IPR034660">
    <property type="entry name" value="DinB/YfiT-like"/>
</dbReference>
<dbReference type="EMBL" id="FOKG01000009">
    <property type="protein sequence ID" value="SFB38374.1"/>
    <property type="molecule type" value="Genomic_DNA"/>
</dbReference>
<dbReference type="InterPro" id="IPR007061">
    <property type="entry name" value="MST-like"/>
</dbReference>
<organism evidence="1 2">
    <name type="scientific">Amycolatopsis marina</name>
    <dbReference type="NCBI Taxonomy" id="490629"/>
    <lineage>
        <taxon>Bacteria</taxon>
        <taxon>Bacillati</taxon>
        <taxon>Actinomycetota</taxon>
        <taxon>Actinomycetes</taxon>
        <taxon>Pseudonocardiales</taxon>
        <taxon>Pseudonocardiaceae</taxon>
        <taxon>Amycolatopsis</taxon>
    </lineage>
</organism>
<evidence type="ECO:0000313" key="1">
    <source>
        <dbReference type="EMBL" id="SFB38374.1"/>
    </source>
</evidence>
<dbReference type="SUPFAM" id="SSF109854">
    <property type="entry name" value="DinB/YfiT-like putative metalloenzymes"/>
    <property type="match status" value="1"/>
</dbReference>
<proteinExistence type="predicted"/>
<keyword evidence="2" id="KW-1185">Reference proteome</keyword>
<dbReference type="Pfam" id="PF04978">
    <property type="entry name" value="MST"/>
    <property type="match status" value="1"/>
</dbReference>
<protein>
    <recommendedName>
        <fullName evidence="3">DinB superfamily protein</fullName>
    </recommendedName>
</protein>
<accession>A0A1I1AK28</accession>
<gene>
    <name evidence="1" type="ORF">SAMN05216266_109249</name>
</gene>
<evidence type="ECO:0008006" key="3">
    <source>
        <dbReference type="Google" id="ProtNLM"/>
    </source>
</evidence>
<dbReference type="Gene3D" id="1.20.120.450">
    <property type="entry name" value="dinb family like domain"/>
    <property type="match status" value="1"/>
</dbReference>